<evidence type="ECO:0000313" key="7">
    <source>
        <dbReference type="EMBL" id="TSH89450.1"/>
    </source>
</evidence>
<evidence type="ECO:0000256" key="4">
    <source>
        <dbReference type="ARBA" id="ARBA00023002"/>
    </source>
</evidence>
<evidence type="ECO:0000256" key="2">
    <source>
        <dbReference type="ARBA" id="ARBA00022723"/>
    </source>
</evidence>
<feature type="domain" description="TauD/TfdA-like" evidence="6">
    <location>
        <begin position="4"/>
        <end position="270"/>
    </location>
</feature>
<evidence type="ECO:0000256" key="5">
    <source>
        <dbReference type="ARBA" id="ARBA00023004"/>
    </source>
</evidence>
<evidence type="ECO:0000313" key="8">
    <source>
        <dbReference type="Proteomes" id="UP000318405"/>
    </source>
</evidence>
<dbReference type="GO" id="GO:0016706">
    <property type="term" value="F:2-oxoglutarate-dependent dioxygenase activity"/>
    <property type="evidence" value="ECO:0007669"/>
    <property type="project" value="UniProtKB-ARBA"/>
</dbReference>
<evidence type="ECO:0000256" key="1">
    <source>
        <dbReference type="ARBA" id="ARBA00005896"/>
    </source>
</evidence>
<dbReference type="AlphaFoldDB" id="A0A556A9A0"/>
<comment type="caution">
    <text evidence="7">The sequence shown here is derived from an EMBL/GenBank/DDBJ whole genome shotgun (WGS) entry which is preliminary data.</text>
</comment>
<organism evidence="7 8">
    <name type="scientific">Verticiella sediminum</name>
    <dbReference type="NCBI Taxonomy" id="1247510"/>
    <lineage>
        <taxon>Bacteria</taxon>
        <taxon>Pseudomonadati</taxon>
        <taxon>Pseudomonadota</taxon>
        <taxon>Betaproteobacteria</taxon>
        <taxon>Burkholderiales</taxon>
        <taxon>Alcaligenaceae</taxon>
        <taxon>Verticiella</taxon>
    </lineage>
</organism>
<comment type="similarity">
    <text evidence="1">Belongs to the TfdA dioxygenase family.</text>
</comment>
<keyword evidence="4" id="KW-0560">Oxidoreductase</keyword>
<keyword evidence="2" id="KW-0479">Metal-binding</keyword>
<dbReference type="InterPro" id="IPR051178">
    <property type="entry name" value="TfdA_dioxygenase"/>
</dbReference>
<dbReference type="OrthoDB" id="8893262at2"/>
<dbReference type="InterPro" id="IPR003819">
    <property type="entry name" value="TauD/TfdA-like"/>
</dbReference>
<name>A0A556A9A0_9BURK</name>
<dbReference type="SUPFAM" id="SSF51197">
    <property type="entry name" value="Clavaminate synthase-like"/>
    <property type="match status" value="1"/>
</dbReference>
<dbReference type="Proteomes" id="UP000318405">
    <property type="component" value="Unassembled WGS sequence"/>
</dbReference>
<accession>A0A556A9A0</accession>
<keyword evidence="3 7" id="KW-0223">Dioxygenase</keyword>
<keyword evidence="5" id="KW-0408">Iron</keyword>
<dbReference type="Pfam" id="PF02668">
    <property type="entry name" value="TauD"/>
    <property type="match status" value="1"/>
</dbReference>
<evidence type="ECO:0000259" key="6">
    <source>
        <dbReference type="Pfam" id="PF02668"/>
    </source>
</evidence>
<dbReference type="Gene3D" id="3.60.130.10">
    <property type="entry name" value="Clavaminate synthase-like"/>
    <property type="match status" value="1"/>
</dbReference>
<protein>
    <submittedName>
        <fullName evidence="7">TauD/TfdA family dioxygenase</fullName>
    </submittedName>
</protein>
<proteinExistence type="inferred from homology"/>
<dbReference type="PANTHER" id="PTHR43779">
    <property type="entry name" value="DIOXYGENASE RV0097-RELATED"/>
    <property type="match status" value="1"/>
</dbReference>
<dbReference type="EMBL" id="VLTJ01000041">
    <property type="protein sequence ID" value="TSH89450.1"/>
    <property type="molecule type" value="Genomic_DNA"/>
</dbReference>
<dbReference type="InterPro" id="IPR042098">
    <property type="entry name" value="TauD-like_sf"/>
</dbReference>
<dbReference type="RefSeq" id="WP_143950854.1">
    <property type="nucleotide sequence ID" value="NZ_BAABMB010000005.1"/>
</dbReference>
<dbReference type="GO" id="GO:0046872">
    <property type="term" value="F:metal ion binding"/>
    <property type="evidence" value="ECO:0007669"/>
    <property type="project" value="UniProtKB-KW"/>
</dbReference>
<dbReference type="PANTHER" id="PTHR43779:SF3">
    <property type="entry name" value="(3R)-3-[(CARBOXYMETHYL)AMINO]FATTY ACID OXYGENASE_DECARBOXYLASE"/>
    <property type="match status" value="1"/>
</dbReference>
<evidence type="ECO:0000256" key="3">
    <source>
        <dbReference type="ARBA" id="ARBA00022964"/>
    </source>
</evidence>
<sequence length="278" mass="31589">MHETPLSPVMGIAIDGFDVRAMTPVVLEHVKARLADHGVVCFRGQTLSHPELVAFSARLGPFQHHVLTQWTLPEHPEIYVHSNIVENGRPLGNPREGFGWHTDLTYFERPTAYTVLYGVQVPREGGNTDFASLYAAYDALPQAQRERLQGCSVLRDYRKLYARRSNVEPLTEAQLARTPPTRHPLVRTHPVNGRKGLYLGGNDVVTVLDADGTDIGREIHDELLAFSIGETFRYSHQWRAGDLLVWDNRGLLHTATEYDREHERRLIYRTLIEGEVPR</sequence>
<keyword evidence="8" id="KW-1185">Reference proteome</keyword>
<reference evidence="7 8" key="1">
    <citation type="submission" date="2019-07" db="EMBL/GenBank/DDBJ databases">
        <title>Qingshengfaniella alkalisoli gen. nov., sp. nov., isolated from saline soil.</title>
        <authorList>
            <person name="Xu L."/>
            <person name="Huang X.-X."/>
            <person name="Sun J.-Q."/>
        </authorList>
    </citation>
    <scope>NUCLEOTIDE SEQUENCE [LARGE SCALE GENOMIC DNA]</scope>
    <source>
        <strain evidence="7 8">DSM 27279</strain>
    </source>
</reference>
<gene>
    <name evidence="7" type="ORF">FOZ76_24170</name>
</gene>